<evidence type="ECO:0000256" key="1">
    <source>
        <dbReference type="SAM" id="MobiDB-lite"/>
    </source>
</evidence>
<dbReference type="AlphaFoldDB" id="A0AAD5VNV1"/>
<dbReference type="EMBL" id="JANIEX010000694">
    <property type="protein sequence ID" value="KAJ3564088.1"/>
    <property type="molecule type" value="Genomic_DNA"/>
</dbReference>
<feature type="compositionally biased region" description="Low complexity" evidence="1">
    <location>
        <begin position="1"/>
        <end position="33"/>
    </location>
</feature>
<organism evidence="2 3">
    <name type="scientific">Leucocoprinus birnbaumii</name>
    <dbReference type="NCBI Taxonomy" id="56174"/>
    <lineage>
        <taxon>Eukaryota</taxon>
        <taxon>Fungi</taxon>
        <taxon>Dikarya</taxon>
        <taxon>Basidiomycota</taxon>
        <taxon>Agaricomycotina</taxon>
        <taxon>Agaricomycetes</taxon>
        <taxon>Agaricomycetidae</taxon>
        <taxon>Agaricales</taxon>
        <taxon>Agaricineae</taxon>
        <taxon>Agaricaceae</taxon>
        <taxon>Leucocoprinus</taxon>
    </lineage>
</organism>
<gene>
    <name evidence="2" type="ORF">NP233_g8522</name>
</gene>
<accession>A0AAD5VNV1</accession>
<evidence type="ECO:0000313" key="2">
    <source>
        <dbReference type="EMBL" id="KAJ3564088.1"/>
    </source>
</evidence>
<feature type="region of interest" description="Disordered" evidence="1">
    <location>
        <begin position="1"/>
        <end position="43"/>
    </location>
</feature>
<reference evidence="2" key="1">
    <citation type="submission" date="2022-07" db="EMBL/GenBank/DDBJ databases">
        <title>Genome Sequence of Leucocoprinus birnbaumii.</title>
        <authorList>
            <person name="Buettner E."/>
        </authorList>
    </citation>
    <scope>NUCLEOTIDE SEQUENCE</scope>
    <source>
        <strain evidence="2">VT141</strain>
    </source>
</reference>
<evidence type="ECO:0000313" key="3">
    <source>
        <dbReference type="Proteomes" id="UP001213000"/>
    </source>
</evidence>
<proteinExistence type="predicted"/>
<name>A0AAD5VNV1_9AGAR</name>
<dbReference type="Proteomes" id="UP001213000">
    <property type="component" value="Unassembled WGS sequence"/>
</dbReference>
<protein>
    <recommendedName>
        <fullName evidence="4">HAT C-terminal dimerisation domain-containing protein</fullName>
    </recommendedName>
</protein>
<comment type="caution">
    <text evidence="2">The sequence shown here is derived from an EMBL/GenBank/DDBJ whole genome shotgun (WGS) entry which is preliminary data.</text>
</comment>
<keyword evidence="3" id="KW-1185">Reference proteome</keyword>
<evidence type="ECO:0008006" key="4">
    <source>
        <dbReference type="Google" id="ProtNLM"/>
    </source>
</evidence>
<dbReference type="InterPro" id="IPR012337">
    <property type="entry name" value="RNaseH-like_sf"/>
</dbReference>
<dbReference type="SUPFAM" id="SSF53098">
    <property type="entry name" value="Ribonuclease H-like"/>
    <property type="match status" value="1"/>
</dbReference>
<sequence>MSTTSTPSTANPASTGTRVAIPSPTATPATQAPAEDKISDSDSDFEVWIEEKPVAPLANSWNEIEDKGLALAITTDFMKNKDSKIKVAAAFMGKYKSAKKQVFMSFFFKKSSKARDVEDGAQVEDISIEEGSAVAEEMENDDDVTADDDGHGVFNATVVCFVYDRAIEIMRKRRDSITVSRDELNSALQIMPCNSDHVCLKSHLYFRDVVEVMTHTNPELSRYYLNDDQWDLAEDLADAVELFEEPTKKFSQEGAPLIVDVLPSLYELKLSMAAIRDSNINPACNIMRIAAQAAILVIDKYTVFTEACKIESIRDMVIKQWEESYTPEVWEETEVVEEPDTKKNHFKRTIEPTIPSHPIDHILTYLAEKPIPMTDIKSAGGYVKWWHNAISTCKSVARMGVEYCGAPASSVTVEQAFSVGQQQIGFDQHNMSSNTFHAAMLDGDGD</sequence>